<name>A0A9P8XSH7_9PEZI</name>
<dbReference type="PANTHER" id="PTHR22893:SF91">
    <property type="entry name" value="NADPH DEHYDROGENASE 2-RELATED"/>
    <property type="match status" value="1"/>
</dbReference>
<dbReference type="InterPro" id="IPR045247">
    <property type="entry name" value="Oye-like"/>
</dbReference>
<evidence type="ECO:0000256" key="1">
    <source>
        <dbReference type="ARBA" id="ARBA00022630"/>
    </source>
</evidence>
<proteinExistence type="predicted"/>
<accession>A0A9P8XSH7</accession>
<dbReference type="PANTHER" id="PTHR22893">
    <property type="entry name" value="NADH OXIDOREDUCTASE-RELATED"/>
    <property type="match status" value="1"/>
</dbReference>
<gene>
    <name evidence="3" type="ORF">B0I36DRAFT_255799</name>
</gene>
<keyword evidence="4" id="KW-1185">Reference proteome</keyword>
<dbReference type="SUPFAM" id="SSF51395">
    <property type="entry name" value="FMN-linked oxidoreductases"/>
    <property type="match status" value="1"/>
</dbReference>
<evidence type="ECO:0000313" key="3">
    <source>
        <dbReference type="EMBL" id="KAH7014587.1"/>
    </source>
</evidence>
<dbReference type="Pfam" id="PF00724">
    <property type="entry name" value="Oxidored_FMN"/>
    <property type="match status" value="1"/>
</dbReference>
<dbReference type="GeneID" id="70180451"/>
<dbReference type="Proteomes" id="UP000756346">
    <property type="component" value="Unassembled WGS sequence"/>
</dbReference>
<dbReference type="RefSeq" id="XP_046005554.1">
    <property type="nucleotide sequence ID" value="XM_046150905.1"/>
</dbReference>
<reference evidence="3" key="1">
    <citation type="journal article" date="2021" name="Nat. Commun.">
        <title>Genetic determinants of endophytism in the Arabidopsis root mycobiome.</title>
        <authorList>
            <person name="Mesny F."/>
            <person name="Miyauchi S."/>
            <person name="Thiergart T."/>
            <person name="Pickel B."/>
            <person name="Atanasova L."/>
            <person name="Karlsson M."/>
            <person name="Huettel B."/>
            <person name="Barry K.W."/>
            <person name="Haridas S."/>
            <person name="Chen C."/>
            <person name="Bauer D."/>
            <person name="Andreopoulos W."/>
            <person name="Pangilinan J."/>
            <person name="LaButti K."/>
            <person name="Riley R."/>
            <person name="Lipzen A."/>
            <person name="Clum A."/>
            <person name="Drula E."/>
            <person name="Henrissat B."/>
            <person name="Kohler A."/>
            <person name="Grigoriev I.V."/>
            <person name="Martin F.M."/>
            <person name="Hacquard S."/>
        </authorList>
    </citation>
    <scope>NUCLEOTIDE SEQUENCE</scope>
    <source>
        <strain evidence="3">MPI-CAGE-CH-0230</strain>
    </source>
</reference>
<dbReference type="Gene3D" id="3.20.20.70">
    <property type="entry name" value="Aldolase class I"/>
    <property type="match status" value="1"/>
</dbReference>
<feature type="domain" description="NADH:flavin oxidoreductase/NADH oxidase N-terminal" evidence="2">
    <location>
        <begin position="16"/>
        <end position="372"/>
    </location>
</feature>
<dbReference type="GO" id="GO:0010181">
    <property type="term" value="F:FMN binding"/>
    <property type="evidence" value="ECO:0007669"/>
    <property type="project" value="InterPro"/>
</dbReference>
<dbReference type="InterPro" id="IPR001155">
    <property type="entry name" value="OxRdtase_FMN_N"/>
</dbReference>
<organism evidence="3 4">
    <name type="scientific">Microdochium trichocladiopsis</name>
    <dbReference type="NCBI Taxonomy" id="1682393"/>
    <lineage>
        <taxon>Eukaryota</taxon>
        <taxon>Fungi</taxon>
        <taxon>Dikarya</taxon>
        <taxon>Ascomycota</taxon>
        <taxon>Pezizomycotina</taxon>
        <taxon>Sordariomycetes</taxon>
        <taxon>Xylariomycetidae</taxon>
        <taxon>Xylariales</taxon>
        <taxon>Microdochiaceae</taxon>
        <taxon>Microdochium</taxon>
    </lineage>
</organism>
<evidence type="ECO:0000313" key="4">
    <source>
        <dbReference type="Proteomes" id="UP000756346"/>
    </source>
</evidence>
<evidence type="ECO:0000259" key="2">
    <source>
        <dbReference type="Pfam" id="PF00724"/>
    </source>
</evidence>
<dbReference type="EMBL" id="JAGTJQ010000013">
    <property type="protein sequence ID" value="KAH7014587.1"/>
    <property type="molecule type" value="Genomic_DNA"/>
</dbReference>
<dbReference type="AlphaFoldDB" id="A0A9P8XSH7"/>
<dbReference type="OrthoDB" id="276546at2759"/>
<keyword evidence="1" id="KW-0285">Flavoprotein</keyword>
<dbReference type="GO" id="GO:0016491">
    <property type="term" value="F:oxidoreductase activity"/>
    <property type="evidence" value="ECO:0007669"/>
    <property type="project" value="InterPro"/>
</dbReference>
<comment type="caution">
    <text evidence="3">The sequence shown here is derived from an EMBL/GenBank/DDBJ whole genome shotgun (WGS) entry which is preliminary data.</text>
</comment>
<protein>
    <recommendedName>
        <fullName evidence="2">NADH:flavin oxidoreductase/NADH oxidase N-terminal domain-containing protein</fullName>
    </recommendedName>
</protein>
<sequence length="411" mass="44801">MSSLFNLITVGSKSSGNFTLDNRIVMGALTRNRCVDDLKPGPAQVRHYAERARYGAGLIISEATLVDWSGTLWPNAPVMINEDHAAAWRNVVDAVHAAGGRMYLQALHVGRVQNDQDPLMQRTGTRVLAPSNIPVTGGKYRHIPGDPGHTRNLKVIDDPRTILETYRNSITLAKSAGFDGVELHAGGGYLPHQFLNASSNHRTDAYGGSVANRCRFLLELVDVASQVYDSCPERICVKITPAGVYNDSITTYDEMQATYGYLIPELLKRKIGIVCISRHGAHFDADLIATSGVAGRPKLDKFALPDGYDPVLDFGRLVKFEGSPTLLMANQGYTPEEGARLVAEGKIDLFQIGRAFIYNPDLVARIRHGVPLATNGRGSSVAYGPFETPDENYNDWPVATEVPAPENVAEV</sequence>
<dbReference type="InterPro" id="IPR013785">
    <property type="entry name" value="Aldolase_TIM"/>
</dbReference>